<keyword evidence="7" id="KW-1000">Mitochondrion outer membrane</keyword>
<dbReference type="GeneID" id="106465625"/>
<reference evidence="17" key="1">
    <citation type="submission" date="2025-08" db="UniProtKB">
        <authorList>
            <consortium name="RefSeq"/>
        </authorList>
    </citation>
    <scope>IDENTIFICATION</scope>
    <source>
        <tissue evidence="17">Muscle</tissue>
    </source>
</reference>
<keyword evidence="10" id="KW-0496">Mitochondrion</keyword>
<dbReference type="Proteomes" id="UP000694941">
    <property type="component" value="Unplaced"/>
</dbReference>
<dbReference type="InterPro" id="IPR026169">
    <property type="entry name" value="MIEAP"/>
</dbReference>
<keyword evidence="16" id="KW-1185">Reference proteome</keyword>
<proteinExistence type="inferred from homology"/>
<evidence type="ECO:0000256" key="14">
    <source>
        <dbReference type="SAM" id="MobiDB-lite"/>
    </source>
</evidence>
<organism evidence="16 17">
    <name type="scientific">Limulus polyphemus</name>
    <name type="common">Atlantic horseshoe crab</name>
    <dbReference type="NCBI Taxonomy" id="6850"/>
    <lineage>
        <taxon>Eukaryota</taxon>
        <taxon>Metazoa</taxon>
        <taxon>Ecdysozoa</taxon>
        <taxon>Arthropoda</taxon>
        <taxon>Chelicerata</taxon>
        <taxon>Merostomata</taxon>
        <taxon>Xiphosura</taxon>
        <taxon>Limulidae</taxon>
        <taxon>Limulus</taxon>
    </lineage>
</organism>
<dbReference type="InterPro" id="IPR031981">
    <property type="entry name" value="MIEAP_C"/>
</dbReference>
<keyword evidence="8 13" id="KW-0175">Coiled coil</keyword>
<keyword evidence="6" id="KW-0963">Cytoplasm</keyword>
<name>A0ABM1BG32_LIMPO</name>
<evidence type="ECO:0000256" key="6">
    <source>
        <dbReference type="ARBA" id="ARBA00022490"/>
    </source>
</evidence>
<feature type="domain" description="Mitochondria-eating protein C-terminal" evidence="15">
    <location>
        <begin position="536"/>
        <end position="734"/>
    </location>
</feature>
<comment type="similarity">
    <text evidence="4">Belongs to the MIEAP family.</text>
</comment>
<evidence type="ECO:0000256" key="9">
    <source>
        <dbReference type="ARBA" id="ARBA00023121"/>
    </source>
</evidence>
<feature type="region of interest" description="Disordered" evidence="14">
    <location>
        <begin position="270"/>
        <end position="289"/>
    </location>
</feature>
<dbReference type="Pfam" id="PF16026">
    <property type="entry name" value="MIEAP"/>
    <property type="match status" value="1"/>
</dbReference>
<evidence type="ECO:0000256" key="11">
    <source>
        <dbReference type="ARBA" id="ARBA00023136"/>
    </source>
</evidence>
<gene>
    <name evidence="17" type="primary">LOC106465625</name>
</gene>
<feature type="coiled-coil region" evidence="13">
    <location>
        <begin position="477"/>
        <end position="522"/>
    </location>
</feature>
<comment type="subcellular location">
    <subcellularLocation>
        <location evidence="3">Cytoplasm</location>
    </subcellularLocation>
    <subcellularLocation>
        <location evidence="2">Mitochondrion matrix</location>
    </subcellularLocation>
    <subcellularLocation>
        <location evidence="1">Mitochondrion outer membrane</location>
    </subcellularLocation>
</comment>
<accession>A0ABM1BG32</accession>
<keyword evidence="11" id="KW-0472">Membrane</keyword>
<evidence type="ECO:0000256" key="12">
    <source>
        <dbReference type="ARBA" id="ARBA00032687"/>
    </source>
</evidence>
<evidence type="ECO:0000259" key="15">
    <source>
        <dbReference type="Pfam" id="PF16026"/>
    </source>
</evidence>
<dbReference type="PANTHER" id="PTHR21771:SF1">
    <property type="entry name" value="MITOCHONDRIA-EATING PROTEIN"/>
    <property type="match status" value="1"/>
</dbReference>
<evidence type="ECO:0000256" key="10">
    <source>
        <dbReference type="ARBA" id="ARBA00023128"/>
    </source>
</evidence>
<evidence type="ECO:0000256" key="13">
    <source>
        <dbReference type="SAM" id="Coils"/>
    </source>
</evidence>
<evidence type="ECO:0000256" key="8">
    <source>
        <dbReference type="ARBA" id="ARBA00023054"/>
    </source>
</evidence>
<evidence type="ECO:0000256" key="2">
    <source>
        <dbReference type="ARBA" id="ARBA00004305"/>
    </source>
</evidence>
<sequence>MLHVPPPLMDKVSSHTAWTYNKQGGWSVIERGSRIRPERSNRRNVQKLTWRNSDWVKGFPKDMDSRVASMTIADVSPGVAIQRVIFLYDNFQYREAANFINRLNYSTFKAILAELPIDVFVDAVPHSLPVLEALYAKVFLSDGLNFTVKLLRPQGVVMQMVKLFAQHEDTQNSSSIPVELDVSHPYVSSCKKLLKVIVLSEPHTKKQLHGRKRALDKAIAGLGQHGMVGTSDDTLMNLHDALKMEFERVIHQYKIAVQKLDELSLAPKQPVARSLSHGPAPTKASHQRQLSLRQDEIQERLIKNKSLLNVIEPTLTNHSLEMLLNVLQKRIEFDKDVLFQFTQLRKEIKDVNLSSIVAPVLMRFSHGCKEVLDLMKEVADDDDDDSSDISGYHSDSDSAIVMMSGNSPYASGNRQYNIFNRSVKASTNTNSRTRYLLTLQFSSRNILCRSQASTKTNISTTSVNNSEVENLSDPWEVHSLRKEVDFLRSELSKARQTIAALEEREKTMKDRLTEQAQKLLDRGVRFEEVCLKENRPVALVRRYGNLYAQARVDTLDALDSLPELRDGDELKSKLLFSVVVLSFRSVQKTLLEIKASIRHILQIPELPSHDVNRESGDVELSINNYLRSSSDRFDLRKHVEEVCSQIWATLYDYPCLKNCEGLIEYVRDCIRLAWGLSTQAPPFVIDYESRVFRRDMHVRFHSSNQESNQVKTYLWPSLLEGINGPCVHKGVVVT</sequence>
<dbReference type="PANTHER" id="PTHR21771">
    <property type="entry name" value="MITOCHONDRIA-EATING PROTEIN-RELATED"/>
    <property type="match status" value="1"/>
</dbReference>
<evidence type="ECO:0000256" key="1">
    <source>
        <dbReference type="ARBA" id="ARBA00004294"/>
    </source>
</evidence>
<dbReference type="RefSeq" id="XP_013781314.1">
    <property type="nucleotide sequence ID" value="XM_013925860.1"/>
</dbReference>
<evidence type="ECO:0000256" key="4">
    <source>
        <dbReference type="ARBA" id="ARBA00008233"/>
    </source>
</evidence>
<keyword evidence="9" id="KW-0446">Lipid-binding</keyword>
<evidence type="ECO:0000313" key="16">
    <source>
        <dbReference type="Proteomes" id="UP000694941"/>
    </source>
</evidence>
<evidence type="ECO:0000256" key="3">
    <source>
        <dbReference type="ARBA" id="ARBA00004496"/>
    </source>
</evidence>
<evidence type="ECO:0000256" key="5">
    <source>
        <dbReference type="ARBA" id="ARBA00019863"/>
    </source>
</evidence>
<evidence type="ECO:0000256" key="7">
    <source>
        <dbReference type="ARBA" id="ARBA00022787"/>
    </source>
</evidence>
<evidence type="ECO:0000313" key="17">
    <source>
        <dbReference type="RefSeq" id="XP_013781314.1"/>
    </source>
</evidence>
<protein>
    <recommendedName>
        <fullName evidence="5">Mitochondria-eating protein</fullName>
    </recommendedName>
    <alternativeName>
        <fullName evidence="12">Spermatogenesis-associated protein 18</fullName>
    </alternativeName>
</protein>